<dbReference type="PROSITE" id="PS50893">
    <property type="entry name" value="ABC_TRANSPORTER_2"/>
    <property type="match status" value="1"/>
</dbReference>
<organism evidence="4 5">
    <name type="scientific">Actinokineospora terrae</name>
    <dbReference type="NCBI Taxonomy" id="155974"/>
    <lineage>
        <taxon>Bacteria</taxon>
        <taxon>Bacillati</taxon>
        <taxon>Actinomycetota</taxon>
        <taxon>Actinomycetes</taxon>
        <taxon>Pseudonocardiales</taxon>
        <taxon>Pseudonocardiaceae</taxon>
        <taxon>Actinokineospora</taxon>
    </lineage>
</organism>
<dbReference type="InterPro" id="IPR003439">
    <property type="entry name" value="ABC_transporter-like_ATP-bd"/>
</dbReference>
<dbReference type="PANTHER" id="PTHR24220">
    <property type="entry name" value="IMPORT ATP-BINDING PROTEIN"/>
    <property type="match status" value="1"/>
</dbReference>
<evidence type="ECO:0000259" key="3">
    <source>
        <dbReference type="PROSITE" id="PS50893"/>
    </source>
</evidence>
<dbReference type="Pfam" id="PF00005">
    <property type="entry name" value="ABC_tran"/>
    <property type="match status" value="1"/>
</dbReference>
<protein>
    <submittedName>
        <fullName evidence="4">Putative ABC transport system ATP-binding protein</fullName>
    </submittedName>
</protein>
<feature type="domain" description="ABC transporter" evidence="3">
    <location>
        <begin position="5"/>
        <end position="229"/>
    </location>
</feature>
<dbReference type="RefSeq" id="WP_092780881.1">
    <property type="nucleotide sequence ID" value="NZ_FOGI01000008.1"/>
</dbReference>
<dbReference type="STRING" id="155974.SAMN04487818_108365"/>
<dbReference type="PROSITE" id="PS00211">
    <property type="entry name" value="ABC_TRANSPORTER_1"/>
    <property type="match status" value="1"/>
</dbReference>
<dbReference type="InterPro" id="IPR017871">
    <property type="entry name" value="ABC_transporter-like_CS"/>
</dbReference>
<dbReference type="Gene3D" id="3.40.50.300">
    <property type="entry name" value="P-loop containing nucleotide triphosphate hydrolases"/>
    <property type="match status" value="1"/>
</dbReference>
<evidence type="ECO:0000313" key="5">
    <source>
        <dbReference type="Proteomes" id="UP000199051"/>
    </source>
</evidence>
<dbReference type="PANTHER" id="PTHR24220:SF86">
    <property type="entry name" value="ABC TRANSPORTER ABCH.1"/>
    <property type="match status" value="1"/>
</dbReference>
<accession>A0A1H9VHE5</accession>
<dbReference type="SMART" id="SM00382">
    <property type="entry name" value="AAA"/>
    <property type="match status" value="1"/>
</dbReference>
<keyword evidence="1" id="KW-0547">Nucleotide-binding</keyword>
<dbReference type="SUPFAM" id="SSF52540">
    <property type="entry name" value="P-loop containing nucleoside triphosphate hydrolases"/>
    <property type="match status" value="1"/>
</dbReference>
<dbReference type="GO" id="GO:0016887">
    <property type="term" value="F:ATP hydrolysis activity"/>
    <property type="evidence" value="ECO:0007669"/>
    <property type="project" value="InterPro"/>
</dbReference>
<dbReference type="InterPro" id="IPR003593">
    <property type="entry name" value="AAA+_ATPase"/>
</dbReference>
<dbReference type="EMBL" id="FOGI01000008">
    <property type="protein sequence ID" value="SES20998.1"/>
    <property type="molecule type" value="Genomic_DNA"/>
</dbReference>
<name>A0A1H9VHE5_9PSEU</name>
<proteinExistence type="predicted"/>
<dbReference type="InterPro" id="IPR015854">
    <property type="entry name" value="ABC_transpr_LolD-like"/>
</dbReference>
<keyword evidence="2 4" id="KW-0067">ATP-binding</keyword>
<dbReference type="Proteomes" id="UP000199051">
    <property type="component" value="Unassembled WGS sequence"/>
</dbReference>
<dbReference type="GO" id="GO:0005524">
    <property type="term" value="F:ATP binding"/>
    <property type="evidence" value="ECO:0007669"/>
    <property type="project" value="UniProtKB-KW"/>
</dbReference>
<evidence type="ECO:0000256" key="1">
    <source>
        <dbReference type="ARBA" id="ARBA00022741"/>
    </source>
</evidence>
<dbReference type="GO" id="GO:0022857">
    <property type="term" value="F:transmembrane transporter activity"/>
    <property type="evidence" value="ECO:0007669"/>
    <property type="project" value="TreeGrafter"/>
</dbReference>
<keyword evidence="5" id="KW-1185">Reference proteome</keyword>
<evidence type="ECO:0000256" key="2">
    <source>
        <dbReference type="ARBA" id="ARBA00022840"/>
    </source>
</evidence>
<dbReference type="GO" id="GO:0005886">
    <property type="term" value="C:plasma membrane"/>
    <property type="evidence" value="ECO:0007669"/>
    <property type="project" value="TreeGrafter"/>
</dbReference>
<reference evidence="5" key="1">
    <citation type="submission" date="2016-10" db="EMBL/GenBank/DDBJ databases">
        <authorList>
            <person name="Varghese N."/>
            <person name="Submissions S."/>
        </authorList>
    </citation>
    <scope>NUCLEOTIDE SEQUENCE [LARGE SCALE GENOMIC DNA]</scope>
    <source>
        <strain evidence="5">DSM 44260</strain>
    </source>
</reference>
<sequence>MEFCGELRGVRKQYGDRRVLDGFDLRIGVGEFIALTGPSGSGKSTVLNMIGLLEAPDAGAVSVLGGRAPAPRSRAANLLRRTRLGYLFQNFALIDSESVAYNLEIALTYADRGVPKRRRIAWALAQVGLPGVERRKVYSLSGGEQQRIAVARLLLKPCDIVLADEPTGSLDAVNRDIVLGLLHQLHEAGKTVVIATHDTAVADNCSRVVDMAAQRTPGCGPEGRGQSLAG</sequence>
<dbReference type="InterPro" id="IPR027417">
    <property type="entry name" value="P-loop_NTPase"/>
</dbReference>
<gene>
    <name evidence="4" type="ORF">SAMN04487818_108365</name>
</gene>
<dbReference type="AlphaFoldDB" id="A0A1H9VHE5"/>
<evidence type="ECO:0000313" key="4">
    <source>
        <dbReference type="EMBL" id="SES20998.1"/>
    </source>
</evidence>